<accession>A0ACB8ABI0</accession>
<evidence type="ECO:0000313" key="1">
    <source>
        <dbReference type="EMBL" id="KAH7910647.1"/>
    </source>
</evidence>
<evidence type="ECO:0000313" key="2">
    <source>
        <dbReference type="Proteomes" id="UP000790377"/>
    </source>
</evidence>
<comment type="caution">
    <text evidence="1">The sequence shown here is derived from an EMBL/GenBank/DDBJ whole genome shotgun (WGS) entry which is preliminary data.</text>
</comment>
<dbReference type="EMBL" id="MU267705">
    <property type="protein sequence ID" value="KAH7910647.1"/>
    <property type="molecule type" value="Genomic_DNA"/>
</dbReference>
<dbReference type="Proteomes" id="UP000790377">
    <property type="component" value="Unassembled WGS sequence"/>
</dbReference>
<protein>
    <submittedName>
        <fullName evidence="1">Uncharacterized protein</fullName>
    </submittedName>
</protein>
<gene>
    <name evidence="1" type="ORF">BJ138DRAFT_1152420</name>
</gene>
<sequence>MAESPLASFNPFAAHPFTNGSGIVPPHPVEAPADTSRYNFQSSVAPTMFPESDLSQKSPVVQSRKPQRYKLQAPGHTEPIFVPFRPEKASPDLSEILVSESSTTISVKINDLWKR</sequence>
<reference evidence="1" key="1">
    <citation type="journal article" date="2021" name="New Phytol.">
        <title>Evolutionary innovations through gain and loss of genes in the ectomycorrhizal Boletales.</title>
        <authorList>
            <person name="Wu G."/>
            <person name="Miyauchi S."/>
            <person name="Morin E."/>
            <person name="Kuo A."/>
            <person name="Drula E."/>
            <person name="Varga T."/>
            <person name="Kohler A."/>
            <person name="Feng B."/>
            <person name="Cao Y."/>
            <person name="Lipzen A."/>
            <person name="Daum C."/>
            <person name="Hundley H."/>
            <person name="Pangilinan J."/>
            <person name="Johnson J."/>
            <person name="Barry K."/>
            <person name="LaButti K."/>
            <person name="Ng V."/>
            <person name="Ahrendt S."/>
            <person name="Min B."/>
            <person name="Choi I.G."/>
            <person name="Park H."/>
            <person name="Plett J.M."/>
            <person name="Magnuson J."/>
            <person name="Spatafora J.W."/>
            <person name="Nagy L.G."/>
            <person name="Henrissat B."/>
            <person name="Grigoriev I.V."/>
            <person name="Yang Z.L."/>
            <person name="Xu J."/>
            <person name="Martin F.M."/>
        </authorList>
    </citation>
    <scope>NUCLEOTIDE SEQUENCE</scope>
    <source>
        <strain evidence="1">ATCC 28755</strain>
    </source>
</reference>
<keyword evidence="2" id="KW-1185">Reference proteome</keyword>
<organism evidence="1 2">
    <name type="scientific">Hygrophoropsis aurantiaca</name>
    <dbReference type="NCBI Taxonomy" id="72124"/>
    <lineage>
        <taxon>Eukaryota</taxon>
        <taxon>Fungi</taxon>
        <taxon>Dikarya</taxon>
        <taxon>Basidiomycota</taxon>
        <taxon>Agaricomycotina</taxon>
        <taxon>Agaricomycetes</taxon>
        <taxon>Agaricomycetidae</taxon>
        <taxon>Boletales</taxon>
        <taxon>Coniophorineae</taxon>
        <taxon>Hygrophoropsidaceae</taxon>
        <taxon>Hygrophoropsis</taxon>
    </lineage>
</organism>
<proteinExistence type="predicted"/>
<name>A0ACB8ABI0_9AGAM</name>